<evidence type="ECO:0000256" key="1">
    <source>
        <dbReference type="ARBA" id="ARBA00008987"/>
    </source>
</evidence>
<accession>A0A0V1LAE7</accession>
<dbReference type="PANTHER" id="PTHR43601:SF3">
    <property type="entry name" value="THIOREDOXIN, MITOCHONDRIAL"/>
    <property type="match status" value="1"/>
</dbReference>
<dbReference type="PRINTS" id="PR00421">
    <property type="entry name" value="THIOREDOXIN"/>
</dbReference>
<evidence type="ECO:0000256" key="4">
    <source>
        <dbReference type="ARBA" id="ARBA00023157"/>
    </source>
</evidence>
<dbReference type="PROSITE" id="PS51352">
    <property type="entry name" value="THIOREDOXIN_2"/>
    <property type="match status" value="1"/>
</dbReference>
<sequence length="278" mass="31523">MFLSNCPLKFEIINYFNKNGLNFEKNFCTCTNSEVFVSFKMTHCYYHFEIKKKRCPLLLKHNFNKRRQLSQREENEFPANPDSILYRVHCQSLFGVYLLCSVLAMRLSGRFASAARNLVQKRVYATWASSARMLTLNNNFAKASIVSKSQPPPMRLFCSENSGGSCSFKVQDYEDFKDRVIGAEKPVVVQFYADWCGPCQLLSPRLETAVSGQQGKLALAKVDVDDCADLALEYGVASIPTVMAFRRGSVVDQFSGVIEDELIVKFLNKLAAPRPRQT</sequence>
<evidence type="ECO:0000256" key="2">
    <source>
        <dbReference type="ARBA" id="ARBA00022448"/>
    </source>
</evidence>
<dbReference type="InterPro" id="IPR013766">
    <property type="entry name" value="Thioredoxin_domain"/>
</dbReference>
<keyword evidence="5" id="KW-0676">Redox-active center</keyword>
<feature type="domain" description="Thioredoxin" evidence="6">
    <location>
        <begin position="145"/>
        <end position="272"/>
    </location>
</feature>
<dbReference type="FunFam" id="3.40.30.10:FF:000001">
    <property type="entry name" value="Thioredoxin"/>
    <property type="match status" value="1"/>
</dbReference>
<proteinExistence type="inferred from homology"/>
<dbReference type="EMBL" id="JYDW01000099">
    <property type="protein sequence ID" value="KRZ56194.1"/>
    <property type="molecule type" value="Genomic_DNA"/>
</dbReference>
<dbReference type="CDD" id="cd02947">
    <property type="entry name" value="TRX_family"/>
    <property type="match status" value="1"/>
</dbReference>
<dbReference type="STRING" id="6335.A0A0V1LAE7"/>
<evidence type="ECO:0000313" key="7">
    <source>
        <dbReference type="EMBL" id="KRZ56194.1"/>
    </source>
</evidence>
<evidence type="ECO:0000256" key="5">
    <source>
        <dbReference type="ARBA" id="ARBA00023284"/>
    </source>
</evidence>
<comment type="similarity">
    <text evidence="1">Belongs to the thioredoxin family.</text>
</comment>
<dbReference type="PROSITE" id="PS00194">
    <property type="entry name" value="THIOREDOXIN_1"/>
    <property type="match status" value="1"/>
</dbReference>
<comment type="caution">
    <text evidence="7">The sequence shown here is derived from an EMBL/GenBank/DDBJ whole genome shotgun (WGS) entry which is preliminary data.</text>
</comment>
<keyword evidence="8" id="KW-1185">Reference proteome</keyword>
<dbReference type="OrthoDB" id="19690at2759"/>
<evidence type="ECO:0000259" key="6">
    <source>
        <dbReference type="PROSITE" id="PS51352"/>
    </source>
</evidence>
<keyword evidence="3" id="KW-0249">Electron transport</keyword>
<evidence type="ECO:0000313" key="8">
    <source>
        <dbReference type="Proteomes" id="UP000054721"/>
    </source>
</evidence>
<dbReference type="Proteomes" id="UP000054721">
    <property type="component" value="Unassembled WGS sequence"/>
</dbReference>
<dbReference type="SUPFAM" id="SSF52833">
    <property type="entry name" value="Thioredoxin-like"/>
    <property type="match status" value="1"/>
</dbReference>
<dbReference type="GO" id="GO:0045454">
    <property type="term" value="P:cell redox homeostasis"/>
    <property type="evidence" value="ECO:0007669"/>
    <property type="project" value="TreeGrafter"/>
</dbReference>
<gene>
    <name evidence="7" type="ORF">T02_7212</name>
</gene>
<organism evidence="7 8">
    <name type="scientific">Trichinella nativa</name>
    <dbReference type="NCBI Taxonomy" id="6335"/>
    <lineage>
        <taxon>Eukaryota</taxon>
        <taxon>Metazoa</taxon>
        <taxon>Ecdysozoa</taxon>
        <taxon>Nematoda</taxon>
        <taxon>Enoplea</taxon>
        <taxon>Dorylaimia</taxon>
        <taxon>Trichinellida</taxon>
        <taxon>Trichinellidae</taxon>
        <taxon>Trichinella</taxon>
    </lineage>
</organism>
<dbReference type="AlphaFoldDB" id="A0A0V1LAE7"/>
<keyword evidence="4" id="KW-1015">Disulfide bond</keyword>
<reference evidence="7 8" key="1">
    <citation type="submission" date="2015-05" db="EMBL/GenBank/DDBJ databases">
        <title>Evolution of Trichinella species and genotypes.</title>
        <authorList>
            <person name="Korhonen P.K."/>
            <person name="Edoardo P."/>
            <person name="Giuseppe L.R."/>
            <person name="Gasser R.B."/>
        </authorList>
    </citation>
    <scope>NUCLEOTIDE SEQUENCE [LARGE SCALE GENOMIC DNA]</scope>
    <source>
        <strain evidence="7">ISS10</strain>
    </source>
</reference>
<dbReference type="Pfam" id="PF00085">
    <property type="entry name" value="Thioredoxin"/>
    <property type="match status" value="1"/>
</dbReference>
<keyword evidence="2" id="KW-0813">Transport</keyword>
<dbReference type="GO" id="GO:0005739">
    <property type="term" value="C:mitochondrion"/>
    <property type="evidence" value="ECO:0007669"/>
    <property type="project" value="TreeGrafter"/>
</dbReference>
<evidence type="ECO:0000256" key="3">
    <source>
        <dbReference type="ARBA" id="ARBA00022982"/>
    </source>
</evidence>
<name>A0A0V1LAE7_9BILA</name>
<dbReference type="InterPro" id="IPR017937">
    <property type="entry name" value="Thioredoxin_CS"/>
</dbReference>
<dbReference type="Gene3D" id="3.40.30.10">
    <property type="entry name" value="Glutaredoxin"/>
    <property type="match status" value="1"/>
</dbReference>
<protein>
    <submittedName>
        <fullName evidence="7">Thioredoxin, mitochondrial</fullName>
    </submittedName>
</protein>
<dbReference type="PANTHER" id="PTHR43601">
    <property type="entry name" value="THIOREDOXIN, MITOCHONDRIAL"/>
    <property type="match status" value="1"/>
</dbReference>
<dbReference type="InterPro" id="IPR036249">
    <property type="entry name" value="Thioredoxin-like_sf"/>
</dbReference>